<name>A0ACC4D1X6_POPAL</name>
<accession>A0ACC4D1X6</accession>
<evidence type="ECO:0000313" key="2">
    <source>
        <dbReference type="Proteomes" id="UP000309997"/>
    </source>
</evidence>
<dbReference type="Proteomes" id="UP000309997">
    <property type="component" value="Unassembled WGS sequence"/>
</dbReference>
<evidence type="ECO:0000313" key="1">
    <source>
        <dbReference type="EMBL" id="KAL3611140.1"/>
    </source>
</evidence>
<proteinExistence type="predicted"/>
<reference evidence="1 2" key="1">
    <citation type="journal article" date="2024" name="Plant Biotechnol. J.">
        <title>Genome and CRISPR/Cas9 system of a widespread forest tree (Populus alba) in the world.</title>
        <authorList>
            <person name="Liu Y.J."/>
            <person name="Jiang P.F."/>
            <person name="Han X.M."/>
            <person name="Li X.Y."/>
            <person name="Wang H.M."/>
            <person name="Wang Y.J."/>
            <person name="Wang X.X."/>
            <person name="Zeng Q.Y."/>
        </authorList>
    </citation>
    <scope>NUCLEOTIDE SEQUENCE [LARGE SCALE GENOMIC DNA]</scope>
    <source>
        <strain evidence="2">cv. PAL-ZL1</strain>
    </source>
</reference>
<sequence>MNDGGDHWNFVLTEWRCKAKGTHGVASLRPHKVLKSAPHNSRSPEPNLNQPLNPSLALTSCDANQA</sequence>
<dbReference type="EMBL" id="RCHU02000001">
    <property type="protein sequence ID" value="KAL3611140.1"/>
    <property type="molecule type" value="Genomic_DNA"/>
</dbReference>
<gene>
    <name evidence="1" type="ORF">D5086_002160</name>
</gene>
<organism evidence="1 2">
    <name type="scientific">Populus alba</name>
    <name type="common">White poplar</name>
    <dbReference type="NCBI Taxonomy" id="43335"/>
    <lineage>
        <taxon>Eukaryota</taxon>
        <taxon>Viridiplantae</taxon>
        <taxon>Streptophyta</taxon>
        <taxon>Embryophyta</taxon>
        <taxon>Tracheophyta</taxon>
        <taxon>Spermatophyta</taxon>
        <taxon>Magnoliopsida</taxon>
        <taxon>eudicotyledons</taxon>
        <taxon>Gunneridae</taxon>
        <taxon>Pentapetalae</taxon>
        <taxon>rosids</taxon>
        <taxon>fabids</taxon>
        <taxon>Malpighiales</taxon>
        <taxon>Salicaceae</taxon>
        <taxon>Saliceae</taxon>
        <taxon>Populus</taxon>
    </lineage>
</organism>
<comment type="caution">
    <text evidence="1">The sequence shown here is derived from an EMBL/GenBank/DDBJ whole genome shotgun (WGS) entry which is preliminary data.</text>
</comment>
<protein>
    <submittedName>
        <fullName evidence="1">Uncharacterized protein</fullName>
    </submittedName>
</protein>
<keyword evidence="2" id="KW-1185">Reference proteome</keyword>